<gene>
    <name evidence="3" type="ORF">GCM10010178_50670</name>
</gene>
<dbReference type="InterPro" id="IPR049945">
    <property type="entry name" value="AAA_22"/>
</dbReference>
<dbReference type="Pfam" id="PF13374">
    <property type="entry name" value="TPR_10"/>
    <property type="match status" value="1"/>
</dbReference>
<keyword evidence="4" id="KW-1185">Reference proteome</keyword>
<dbReference type="Pfam" id="PF13401">
    <property type="entry name" value="AAA_22"/>
    <property type="match status" value="1"/>
</dbReference>
<accession>A0ABQ2UV79</accession>
<dbReference type="PRINTS" id="PR00364">
    <property type="entry name" value="DISEASERSIST"/>
</dbReference>
<dbReference type="PANTHER" id="PTHR47691:SF3">
    <property type="entry name" value="HTH-TYPE TRANSCRIPTIONAL REGULATOR RV0890C-RELATED"/>
    <property type="match status" value="1"/>
</dbReference>
<dbReference type="Proteomes" id="UP000649573">
    <property type="component" value="Unassembled WGS sequence"/>
</dbReference>
<organism evidence="3 4">
    <name type="scientific">Lentzea flava</name>
    <dbReference type="NCBI Taxonomy" id="103732"/>
    <lineage>
        <taxon>Bacteria</taxon>
        <taxon>Bacillati</taxon>
        <taxon>Actinomycetota</taxon>
        <taxon>Actinomycetes</taxon>
        <taxon>Pseudonocardiales</taxon>
        <taxon>Pseudonocardiaceae</taxon>
        <taxon>Lentzea</taxon>
    </lineage>
</organism>
<dbReference type="SMART" id="SM00382">
    <property type="entry name" value="AAA"/>
    <property type="match status" value="1"/>
</dbReference>
<feature type="domain" description="AAA+ ATPase" evidence="2">
    <location>
        <begin position="48"/>
        <end position="184"/>
    </location>
</feature>
<dbReference type="EMBL" id="BMRE01000023">
    <property type="protein sequence ID" value="GGU51624.1"/>
    <property type="molecule type" value="Genomic_DNA"/>
</dbReference>
<evidence type="ECO:0000313" key="3">
    <source>
        <dbReference type="EMBL" id="GGU51624.1"/>
    </source>
</evidence>
<dbReference type="SMART" id="SM00028">
    <property type="entry name" value="TPR"/>
    <property type="match status" value="3"/>
</dbReference>
<dbReference type="InterPro" id="IPR003593">
    <property type="entry name" value="AAA+_ATPase"/>
</dbReference>
<dbReference type="InterPro" id="IPR019734">
    <property type="entry name" value="TPR_rpt"/>
</dbReference>
<dbReference type="Pfam" id="PF13424">
    <property type="entry name" value="TPR_12"/>
    <property type="match status" value="1"/>
</dbReference>
<dbReference type="SUPFAM" id="SSF52540">
    <property type="entry name" value="P-loop containing nucleoside triphosphate hydrolases"/>
    <property type="match status" value="1"/>
</dbReference>
<dbReference type="InterPro" id="IPR042197">
    <property type="entry name" value="Apaf_helical"/>
</dbReference>
<reference evidence="4" key="1">
    <citation type="journal article" date="2019" name="Int. J. Syst. Evol. Microbiol.">
        <title>The Global Catalogue of Microorganisms (GCM) 10K type strain sequencing project: providing services to taxonomists for standard genome sequencing and annotation.</title>
        <authorList>
            <consortium name="The Broad Institute Genomics Platform"/>
            <consortium name="The Broad Institute Genome Sequencing Center for Infectious Disease"/>
            <person name="Wu L."/>
            <person name="Ma J."/>
        </authorList>
    </citation>
    <scope>NUCLEOTIDE SEQUENCE [LARGE SCALE GENOMIC DNA]</scope>
    <source>
        <strain evidence="4">JCM 3296</strain>
    </source>
</reference>
<dbReference type="InterPro" id="IPR027417">
    <property type="entry name" value="P-loop_NTPase"/>
</dbReference>
<evidence type="ECO:0000313" key="4">
    <source>
        <dbReference type="Proteomes" id="UP000649573"/>
    </source>
</evidence>
<dbReference type="RefSeq" id="WP_189256197.1">
    <property type="nucleotide sequence ID" value="NZ_BMRE01000023.1"/>
</dbReference>
<dbReference type="InterPro" id="IPR011990">
    <property type="entry name" value="TPR-like_helical_dom_sf"/>
</dbReference>
<evidence type="ECO:0000256" key="1">
    <source>
        <dbReference type="SAM" id="MobiDB-lite"/>
    </source>
</evidence>
<dbReference type="Gene3D" id="3.40.50.300">
    <property type="entry name" value="P-loop containing nucleotide triphosphate hydrolases"/>
    <property type="match status" value="1"/>
</dbReference>
<evidence type="ECO:0000259" key="2">
    <source>
        <dbReference type="SMART" id="SM00382"/>
    </source>
</evidence>
<dbReference type="Gene3D" id="1.10.8.430">
    <property type="entry name" value="Helical domain of apoptotic protease-activating factors"/>
    <property type="match status" value="1"/>
</dbReference>
<proteinExistence type="predicted"/>
<feature type="region of interest" description="Disordered" evidence="1">
    <location>
        <begin position="1"/>
        <end position="25"/>
    </location>
</feature>
<dbReference type="SUPFAM" id="SSF48452">
    <property type="entry name" value="TPR-like"/>
    <property type="match status" value="1"/>
</dbReference>
<dbReference type="Gene3D" id="1.25.40.10">
    <property type="entry name" value="Tetratricopeptide repeat domain"/>
    <property type="match status" value="2"/>
</dbReference>
<comment type="caution">
    <text evidence="3">The sequence shown here is derived from an EMBL/GenBank/DDBJ whole genome shotgun (WGS) entry which is preliminary data.</text>
</comment>
<name>A0ABQ2UV79_9PSEU</name>
<sequence>MRKYPVDARNNLALPGPPDRVPRQLGPRPVVHGRAGELAALREALSSDEGVALVCGPPGTGKTTLALGLAHAVAEEFPDGQLRADLAHLTMDDALAEFIRALTHDDIRLRNELSAQLHEVLGNRRVLFVLDNVGRDDDLTVFRNVIATSRERLGGVVLGPMSPEDSLTLLRARLGSRVDLEPEAARAFVRACRGLPLALVVAAELARLRTTATLADLVEEIRAERDKVHKAFEWAYKQLSPEDARVFRLLGDGFEREFSITALTALAGGDVRRSRNRLLSFHLLENGQNDRITMHPLLREYAKTLEPREPEALGRLLDHYVAVADAETENAVAAVAVADDERRLALAERLVDQMSVEVQTAAVEAARSRGNRPAEALALAHLGHAWFHRGNHEEAERCHAEALDIYREPSALTGMGNLCLDSGDAESARELFEEVLAVRVASGDSRGEVRALLSLGRATGDIGYYEQARDICVRIGDAVRLSRAYNGMGKLHHAAGRHHEAIECYRSACEAFVDVPCLLNLGLAYRAVRAPEAFGCFDQAAELALRLRDKELLADAARLLFEAGFVEQALRRMRQAERLYLTPADESP</sequence>
<dbReference type="CDD" id="cd01127">
    <property type="entry name" value="TrwB_TraG_TraD_VirD4"/>
    <property type="match status" value="1"/>
</dbReference>
<protein>
    <recommendedName>
        <fullName evidence="2">AAA+ ATPase domain-containing protein</fullName>
    </recommendedName>
</protein>
<dbReference type="PANTHER" id="PTHR47691">
    <property type="entry name" value="REGULATOR-RELATED"/>
    <property type="match status" value="1"/>
</dbReference>